<dbReference type="Pfam" id="PF00004">
    <property type="entry name" value="AAA"/>
    <property type="match status" value="1"/>
</dbReference>
<dbReference type="CDD" id="cd00009">
    <property type="entry name" value="AAA"/>
    <property type="match status" value="1"/>
</dbReference>
<dbReference type="InterPro" id="IPR003959">
    <property type="entry name" value="ATPase_AAA_core"/>
</dbReference>
<proteinExistence type="predicted"/>
<dbReference type="PANTHER" id="PTHR23389:SF21">
    <property type="entry name" value="ATPASE FAMILY AAA DOMAIN-CONTAINING PROTEIN 5"/>
    <property type="match status" value="1"/>
</dbReference>
<name>A0A0M8N5D8_ESCWE</name>
<dbReference type="InterPro" id="IPR027417">
    <property type="entry name" value="P-loop_NTPase"/>
</dbReference>
<reference evidence="3 4" key="1">
    <citation type="submission" date="2015-07" db="EMBL/GenBank/DDBJ databases">
        <title>The genome of the fungus Escovopsis weberi, a specialized disease agent of ant agriculture.</title>
        <authorList>
            <person name="de Man T.J."/>
            <person name="Stajich J.E."/>
            <person name="Kubicek C.P."/>
            <person name="Chenthamara K."/>
            <person name="Atanasova L."/>
            <person name="Druzhinina I.S."/>
            <person name="Birnbaum S."/>
            <person name="Barribeau S.M."/>
            <person name="Teiling C."/>
            <person name="Suen G."/>
            <person name="Currie C."/>
            <person name="Gerardo N.M."/>
        </authorList>
    </citation>
    <scope>NUCLEOTIDE SEQUENCE [LARGE SCALE GENOMIC DNA]</scope>
</reference>
<dbReference type="EMBL" id="LGSR01000013">
    <property type="protein sequence ID" value="KOS21004.1"/>
    <property type="molecule type" value="Genomic_DNA"/>
</dbReference>
<feature type="compositionally biased region" description="Basic and acidic residues" evidence="1">
    <location>
        <begin position="104"/>
        <end position="117"/>
    </location>
</feature>
<gene>
    <name evidence="3" type="ORF">ESCO_004516</name>
</gene>
<dbReference type="GO" id="GO:0005524">
    <property type="term" value="F:ATP binding"/>
    <property type="evidence" value="ECO:0007669"/>
    <property type="project" value="InterPro"/>
</dbReference>
<dbReference type="OrthoDB" id="9996895at2759"/>
<comment type="caution">
    <text evidence="3">The sequence shown here is derived from an EMBL/GenBank/DDBJ whole genome shotgun (WGS) entry which is preliminary data.</text>
</comment>
<dbReference type="GO" id="GO:0005634">
    <property type="term" value="C:nucleus"/>
    <property type="evidence" value="ECO:0007669"/>
    <property type="project" value="TreeGrafter"/>
</dbReference>
<feature type="compositionally biased region" description="Low complexity" evidence="1">
    <location>
        <begin position="606"/>
        <end position="615"/>
    </location>
</feature>
<sequence>MRGGNLAPGQKNAKRLANAILLSGPHGCGKTATVYAVARELGFEVFEINSSSRRSGKDILEKVGDMTRNHLVQQNRADPTSIDVDEAGDEVKCGKQGMMTAFFKPKEVKGENKEAAPKTRGKKQQNDEGADRESRATSGKAHKQSLILLEEVDILFEEDKQFWATLMGLIAQSKRPFIMTCNEEELVPIQSLSLHGIFRFSPVPSHLAADLCILIAANEGHALRRPAVEALYHSRGDDLRATITELNYWCQIGVGDRRGGFDWFYLRWPRGCDLDEDGDVVRVVSEDTYCEGMGWMSRDAIATASDPLDAEEETIRQAWDHWQCDVGGWNDTDGLRSWAAQAPQPSKPRSRLSLLAAFDSYCSAMSDADLCASRAHGTQLHEMMDATHPDLPASRRDDFITGQALLDAQPLTRQASANKAISTTLRSLARETLSSPTAPPSGSPSSKCRSRSRALQPLDEAGATSILGKSFRARPRPLVRYDLAVAFDPIAIAPKGAPATHLDPSVFDRPLLPIVLDVAPWVRGIVLHDHRLMQRRLRLSNLLGEGPGRRKRMRSTRSALSALEGGERHAMKRDRWFGDALGVKWVMGTAGEGWTELVLGEEETTAQSSAQSPASDELAAA</sequence>
<feature type="compositionally biased region" description="Basic and acidic residues" evidence="1">
    <location>
        <begin position="124"/>
        <end position="135"/>
    </location>
</feature>
<dbReference type="Proteomes" id="UP000053831">
    <property type="component" value="Unassembled WGS sequence"/>
</dbReference>
<protein>
    <submittedName>
        <fullName evidence="3">Telomere length regulation protein elg1</fullName>
    </submittedName>
</protein>
<dbReference type="PANTHER" id="PTHR23389">
    <property type="entry name" value="CHROMOSOME TRANSMISSION FIDELITY FACTOR 18"/>
    <property type="match status" value="1"/>
</dbReference>
<evidence type="ECO:0000313" key="4">
    <source>
        <dbReference type="Proteomes" id="UP000053831"/>
    </source>
</evidence>
<feature type="region of interest" description="Disordered" evidence="1">
    <location>
        <begin position="602"/>
        <end position="621"/>
    </location>
</feature>
<dbReference type="SMART" id="SM00382">
    <property type="entry name" value="AAA"/>
    <property type="match status" value="1"/>
</dbReference>
<organism evidence="3 4">
    <name type="scientific">Escovopsis weberi</name>
    <dbReference type="NCBI Taxonomy" id="150374"/>
    <lineage>
        <taxon>Eukaryota</taxon>
        <taxon>Fungi</taxon>
        <taxon>Dikarya</taxon>
        <taxon>Ascomycota</taxon>
        <taxon>Pezizomycotina</taxon>
        <taxon>Sordariomycetes</taxon>
        <taxon>Hypocreomycetidae</taxon>
        <taxon>Hypocreales</taxon>
        <taxon>Hypocreaceae</taxon>
        <taxon>Escovopsis</taxon>
    </lineage>
</organism>
<evidence type="ECO:0000313" key="3">
    <source>
        <dbReference type="EMBL" id="KOS21004.1"/>
    </source>
</evidence>
<feature type="domain" description="AAA+ ATPase" evidence="2">
    <location>
        <begin position="16"/>
        <end position="237"/>
    </location>
</feature>
<dbReference type="STRING" id="150374.A0A0M8N5D8"/>
<feature type="region of interest" description="Disordered" evidence="1">
    <location>
        <begin position="104"/>
        <end position="140"/>
    </location>
</feature>
<dbReference type="GO" id="GO:0003677">
    <property type="term" value="F:DNA binding"/>
    <property type="evidence" value="ECO:0007669"/>
    <property type="project" value="TreeGrafter"/>
</dbReference>
<evidence type="ECO:0000256" key="1">
    <source>
        <dbReference type="SAM" id="MobiDB-lite"/>
    </source>
</evidence>
<dbReference type="SUPFAM" id="SSF52540">
    <property type="entry name" value="P-loop containing nucleoside triphosphate hydrolases"/>
    <property type="match status" value="1"/>
</dbReference>
<evidence type="ECO:0000259" key="2">
    <source>
        <dbReference type="SMART" id="SM00382"/>
    </source>
</evidence>
<dbReference type="AlphaFoldDB" id="A0A0M8N5D8"/>
<dbReference type="InterPro" id="IPR003593">
    <property type="entry name" value="AAA+_ATPase"/>
</dbReference>
<dbReference type="GO" id="GO:0016887">
    <property type="term" value="F:ATP hydrolysis activity"/>
    <property type="evidence" value="ECO:0007669"/>
    <property type="project" value="InterPro"/>
</dbReference>
<keyword evidence="4" id="KW-1185">Reference proteome</keyword>
<feature type="region of interest" description="Disordered" evidence="1">
    <location>
        <begin position="429"/>
        <end position="453"/>
    </location>
</feature>
<dbReference type="Gene3D" id="3.40.50.300">
    <property type="entry name" value="P-loop containing nucleotide triphosphate hydrolases"/>
    <property type="match status" value="1"/>
</dbReference>
<accession>A0A0M8N5D8</accession>